<evidence type="ECO:0000313" key="9">
    <source>
        <dbReference type="EMBL" id="SVA35044.1"/>
    </source>
</evidence>
<dbReference type="EMBL" id="UINC01007779">
    <property type="protein sequence ID" value="SVA35044.1"/>
    <property type="molecule type" value="Genomic_DNA"/>
</dbReference>
<evidence type="ECO:0000256" key="4">
    <source>
        <dbReference type="ARBA" id="ARBA00022519"/>
    </source>
</evidence>
<evidence type="ECO:0000256" key="2">
    <source>
        <dbReference type="ARBA" id="ARBA00009186"/>
    </source>
</evidence>
<comment type="function">
    <text evidence="6">Required for the biogenesis of c-type cytochromes. Possible subunit of a heme lyase.</text>
</comment>
<evidence type="ECO:0000256" key="5">
    <source>
        <dbReference type="ARBA" id="ARBA00022748"/>
    </source>
</evidence>
<feature type="domain" description="Cytochrome c assembly protein" evidence="8">
    <location>
        <begin position="88"/>
        <end position="214"/>
    </location>
</feature>
<dbReference type="PANTHER" id="PTHR43653">
    <property type="entry name" value="CYTOCHROME C ASSEMBLY PROTEIN-RELATED"/>
    <property type="match status" value="1"/>
</dbReference>
<proteinExistence type="inferred from homology"/>
<sequence length="214" mass="23224">MRELGQICLILSLATAGYAVAAALLGVHRRSPGLTQSARNAVYATAVLVITAGGSLIVLLVSDRFDVRYVAQNSRASMPLAYKISALWGGMEGSLLLWAMILVMYSSVAAYQNRQRHPALMPYVHATCMTTAAFFISLMLFSADPFTPLGFTAPDGQGMNPLLQNPAMAIHPPNLYLGFVGFTIPFAFAIAALTTGRLDTTWLHSTRRWTLIAW</sequence>
<dbReference type="GO" id="GO:0020037">
    <property type="term" value="F:heme binding"/>
    <property type="evidence" value="ECO:0007669"/>
    <property type="project" value="InterPro"/>
</dbReference>
<dbReference type="GO" id="GO:0005886">
    <property type="term" value="C:plasma membrane"/>
    <property type="evidence" value="ECO:0007669"/>
    <property type="project" value="UniProtKB-SubCell"/>
</dbReference>
<evidence type="ECO:0000256" key="7">
    <source>
        <dbReference type="SAM" id="Phobius"/>
    </source>
</evidence>
<comment type="similarity">
    <text evidence="2">Belongs to the CcmF/CycK/Ccl1/NrfE/CcsA family.</text>
</comment>
<organism evidence="9">
    <name type="scientific">marine metagenome</name>
    <dbReference type="NCBI Taxonomy" id="408172"/>
    <lineage>
        <taxon>unclassified sequences</taxon>
        <taxon>metagenomes</taxon>
        <taxon>ecological metagenomes</taxon>
    </lineage>
</organism>
<name>A0A381V4B9_9ZZZZ</name>
<keyword evidence="5" id="KW-0201">Cytochrome c-type biogenesis</keyword>
<protein>
    <recommendedName>
        <fullName evidence="8">Cytochrome c assembly protein domain-containing protein</fullName>
    </recommendedName>
</protein>
<accession>A0A381V4B9</accession>
<feature type="transmembrane region" description="Helical" evidence="7">
    <location>
        <begin position="6"/>
        <end position="28"/>
    </location>
</feature>
<keyword evidence="7" id="KW-1133">Transmembrane helix</keyword>
<keyword evidence="7" id="KW-0472">Membrane</keyword>
<dbReference type="InterPro" id="IPR002541">
    <property type="entry name" value="Cyt_c_assembly"/>
</dbReference>
<comment type="subcellular location">
    <subcellularLocation>
        <location evidence="1">Cell inner membrane</location>
        <topology evidence="1">Multi-pass membrane protein</topology>
    </subcellularLocation>
</comment>
<evidence type="ECO:0000256" key="1">
    <source>
        <dbReference type="ARBA" id="ARBA00004429"/>
    </source>
</evidence>
<dbReference type="GO" id="GO:0017004">
    <property type="term" value="P:cytochrome complex assembly"/>
    <property type="evidence" value="ECO:0007669"/>
    <property type="project" value="UniProtKB-KW"/>
</dbReference>
<keyword evidence="4" id="KW-0997">Cell inner membrane</keyword>
<keyword evidence="3" id="KW-1003">Cell membrane</keyword>
<dbReference type="PANTHER" id="PTHR43653:SF1">
    <property type="entry name" value="CYTOCHROME C-TYPE BIOGENESIS PROTEIN CCMF"/>
    <property type="match status" value="1"/>
</dbReference>
<feature type="transmembrane region" description="Helical" evidence="7">
    <location>
        <begin position="40"/>
        <end position="61"/>
    </location>
</feature>
<feature type="transmembrane region" description="Helical" evidence="7">
    <location>
        <begin position="95"/>
        <end position="111"/>
    </location>
</feature>
<dbReference type="InterPro" id="IPR003568">
    <property type="entry name" value="Cyt_c_biogenesis_CcmF"/>
</dbReference>
<dbReference type="AlphaFoldDB" id="A0A381V4B9"/>
<dbReference type="PRINTS" id="PR01411">
    <property type="entry name" value="CCMFBIOGNSIS"/>
</dbReference>
<evidence type="ECO:0000259" key="8">
    <source>
        <dbReference type="Pfam" id="PF01578"/>
    </source>
</evidence>
<evidence type="ECO:0000256" key="6">
    <source>
        <dbReference type="ARBA" id="ARBA00037230"/>
    </source>
</evidence>
<evidence type="ECO:0000256" key="3">
    <source>
        <dbReference type="ARBA" id="ARBA00022475"/>
    </source>
</evidence>
<dbReference type="InterPro" id="IPR003567">
    <property type="entry name" value="Cyt_c_biogenesis"/>
</dbReference>
<dbReference type="PRINTS" id="PR01410">
    <property type="entry name" value="CCBIOGENESIS"/>
</dbReference>
<gene>
    <name evidence="9" type="ORF">METZ01_LOCUS87898</name>
</gene>
<reference evidence="9" key="1">
    <citation type="submission" date="2018-05" db="EMBL/GenBank/DDBJ databases">
        <authorList>
            <person name="Lanie J.A."/>
            <person name="Ng W.-L."/>
            <person name="Kazmierczak K.M."/>
            <person name="Andrzejewski T.M."/>
            <person name="Davidsen T.M."/>
            <person name="Wayne K.J."/>
            <person name="Tettelin H."/>
            <person name="Glass J.I."/>
            <person name="Rusch D."/>
            <person name="Podicherti R."/>
            <person name="Tsui H.-C.T."/>
            <person name="Winkler M.E."/>
        </authorList>
    </citation>
    <scope>NUCLEOTIDE SEQUENCE</scope>
</reference>
<feature type="transmembrane region" description="Helical" evidence="7">
    <location>
        <begin position="175"/>
        <end position="198"/>
    </location>
</feature>
<dbReference type="GO" id="GO:0015232">
    <property type="term" value="F:heme transmembrane transporter activity"/>
    <property type="evidence" value="ECO:0007669"/>
    <property type="project" value="InterPro"/>
</dbReference>
<dbReference type="Pfam" id="PF01578">
    <property type="entry name" value="Cytochrom_C_asm"/>
    <property type="match status" value="1"/>
</dbReference>
<keyword evidence="7" id="KW-0812">Transmembrane</keyword>
<feature type="transmembrane region" description="Helical" evidence="7">
    <location>
        <begin position="123"/>
        <end position="143"/>
    </location>
</feature>
<feature type="non-terminal residue" evidence="9">
    <location>
        <position position="214"/>
    </location>
</feature>